<accession>N1PR50</accession>
<dbReference type="SUPFAM" id="SSF54695">
    <property type="entry name" value="POZ domain"/>
    <property type="match status" value="1"/>
</dbReference>
<dbReference type="Pfam" id="PF00651">
    <property type="entry name" value="BTB"/>
    <property type="match status" value="1"/>
</dbReference>
<gene>
    <name evidence="2" type="ORF">DOTSEDRAFT_23444</name>
</gene>
<dbReference type="HOGENOM" id="CLU_2812316_0_0_1"/>
<dbReference type="AlphaFoldDB" id="N1PR50"/>
<dbReference type="OrthoDB" id="3784at2759"/>
<dbReference type="EMBL" id="KB446538">
    <property type="protein sequence ID" value="EME45418.1"/>
    <property type="molecule type" value="Genomic_DNA"/>
</dbReference>
<feature type="domain" description="BTB" evidence="1">
    <location>
        <begin position="20"/>
        <end position="62"/>
    </location>
</feature>
<keyword evidence="3" id="KW-1185">Reference proteome</keyword>
<dbReference type="Proteomes" id="UP000016933">
    <property type="component" value="Unassembled WGS sequence"/>
</dbReference>
<reference evidence="3" key="1">
    <citation type="journal article" date="2012" name="PLoS Genet.">
        <title>The genomes of the fungal plant pathogens Cladosporium fulvum and Dothistroma septosporum reveal adaptation to different hosts and lifestyles but also signatures of common ancestry.</title>
        <authorList>
            <person name="de Wit P.J.G.M."/>
            <person name="van der Burgt A."/>
            <person name="Oekmen B."/>
            <person name="Stergiopoulos I."/>
            <person name="Abd-Elsalam K.A."/>
            <person name="Aerts A.L."/>
            <person name="Bahkali A.H."/>
            <person name="Beenen H.G."/>
            <person name="Chettri P."/>
            <person name="Cox M.P."/>
            <person name="Datema E."/>
            <person name="de Vries R.P."/>
            <person name="Dhillon B."/>
            <person name="Ganley A.R."/>
            <person name="Griffiths S.A."/>
            <person name="Guo Y."/>
            <person name="Hamelin R.C."/>
            <person name="Henrissat B."/>
            <person name="Kabir M.S."/>
            <person name="Jashni M.K."/>
            <person name="Kema G."/>
            <person name="Klaubauf S."/>
            <person name="Lapidus A."/>
            <person name="Levasseur A."/>
            <person name="Lindquist E."/>
            <person name="Mehrabi R."/>
            <person name="Ohm R.A."/>
            <person name="Owen T.J."/>
            <person name="Salamov A."/>
            <person name="Schwelm A."/>
            <person name="Schijlen E."/>
            <person name="Sun H."/>
            <person name="van den Burg H.A."/>
            <person name="van Ham R.C.H.J."/>
            <person name="Zhang S."/>
            <person name="Goodwin S.B."/>
            <person name="Grigoriev I.V."/>
            <person name="Collemare J."/>
            <person name="Bradshaw R.E."/>
        </authorList>
    </citation>
    <scope>NUCLEOTIDE SEQUENCE [LARGE SCALE GENOMIC DNA]</scope>
    <source>
        <strain evidence="3">NZE10 / CBS 128990</strain>
    </source>
</reference>
<protein>
    <recommendedName>
        <fullName evidence="1">BTB domain-containing protein</fullName>
    </recommendedName>
</protein>
<dbReference type="InterPro" id="IPR000210">
    <property type="entry name" value="BTB/POZ_dom"/>
</dbReference>
<evidence type="ECO:0000313" key="3">
    <source>
        <dbReference type="Proteomes" id="UP000016933"/>
    </source>
</evidence>
<dbReference type="InterPro" id="IPR011333">
    <property type="entry name" value="SKP1/BTB/POZ_sf"/>
</dbReference>
<evidence type="ECO:0000259" key="1">
    <source>
        <dbReference type="Pfam" id="PF00651"/>
    </source>
</evidence>
<reference evidence="2 3" key="2">
    <citation type="journal article" date="2012" name="PLoS Pathog.">
        <title>Diverse lifestyles and strategies of plant pathogenesis encoded in the genomes of eighteen Dothideomycetes fungi.</title>
        <authorList>
            <person name="Ohm R.A."/>
            <person name="Feau N."/>
            <person name="Henrissat B."/>
            <person name="Schoch C.L."/>
            <person name="Horwitz B.A."/>
            <person name="Barry K.W."/>
            <person name="Condon B.J."/>
            <person name="Copeland A.C."/>
            <person name="Dhillon B."/>
            <person name="Glaser F."/>
            <person name="Hesse C.N."/>
            <person name="Kosti I."/>
            <person name="LaButti K."/>
            <person name="Lindquist E.A."/>
            <person name="Lucas S."/>
            <person name="Salamov A.A."/>
            <person name="Bradshaw R.E."/>
            <person name="Ciuffetti L."/>
            <person name="Hamelin R.C."/>
            <person name="Kema G.H.J."/>
            <person name="Lawrence C."/>
            <person name="Scott J.A."/>
            <person name="Spatafora J.W."/>
            <person name="Turgeon B.G."/>
            <person name="de Wit P.J.G.M."/>
            <person name="Zhong S."/>
            <person name="Goodwin S.B."/>
            <person name="Grigoriev I.V."/>
        </authorList>
    </citation>
    <scope>NUCLEOTIDE SEQUENCE [LARGE SCALE GENOMIC DNA]</scope>
    <source>
        <strain evidence="3">NZE10 / CBS 128990</strain>
    </source>
</reference>
<name>N1PR50_DOTSN</name>
<organism evidence="2 3">
    <name type="scientific">Dothistroma septosporum (strain NZE10 / CBS 128990)</name>
    <name type="common">Red band needle blight fungus</name>
    <name type="synonym">Mycosphaerella pini</name>
    <dbReference type="NCBI Taxonomy" id="675120"/>
    <lineage>
        <taxon>Eukaryota</taxon>
        <taxon>Fungi</taxon>
        <taxon>Dikarya</taxon>
        <taxon>Ascomycota</taxon>
        <taxon>Pezizomycotina</taxon>
        <taxon>Dothideomycetes</taxon>
        <taxon>Dothideomycetidae</taxon>
        <taxon>Mycosphaerellales</taxon>
        <taxon>Mycosphaerellaceae</taxon>
        <taxon>Dothistroma</taxon>
    </lineage>
</organism>
<dbReference type="Gene3D" id="3.30.710.10">
    <property type="entry name" value="Potassium Channel Kv1.1, Chain A"/>
    <property type="match status" value="1"/>
</dbReference>
<evidence type="ECO:0000313" key="2">
    <source>
        <dbReference type="EMBL" id="EME45418.1"/>
    </source>
</evidence>
<sequence length="67" mass="7379">MALPSTSDRSPGCVGRNNGSRTFEVHEGVLSFYSGYFKTTLADKVHNGAIKLPDEDPTIFEAFSLWL</sequence>
<proteinExistence type="predicted"/>